<evidence type="ECO:0000256" key="4">
    <source>
        <dbReference type="ARBA" id="ARBA00023125"/>
    </source>
</evidence>
<dbReference type="InterPro" id="IPR009057">
    <property type="entry name" value="Homeodomain-like_sf"/>
</dbReference>
<feature type="domain" description="Sigma-54 factor interaction" evidence="6">
    <location>
        <begin position="163"/>
        <end position="393"/>
    </location>
</feature>
<dbReference type="Gene3D" id="3.40.50.300">
    <property type="entry name" value="P-loop containing nucleotide triphosphate hydrolases"/>
    <property type="match status" value="1"/>
</dbReference>
<gene>
    <name evidence="7" type="ORF">EV699_102122</name>
</gene>
<dbReference type="InterPro" id="IPR027417">
    <property type="entry name" value="P-loop_NTPase"/>
</dbReference>
<dbReference type="EMBL" id="SLWY01000002">
    <property type="protein sequence ID" value="TCO83424.1"/>
    <property type="molecule type" value="Genomic_DNA"/>
</dbReference>
<dbReference type="Proteomes" id="UP000295765">
    <property type="component" value="Unassembled WGS sequence"/>
</dbReference>
<keyword evidence="1" id="KW-0547">Nucleotide-binding</keyword>
<dbReference type="PANTHER" id="PTHR32071">
    <property type="entry name" value="TRANSCRIPTIONAL REGULATORY PROTEIN"/>
    <property type="match status" value="1"/>
</dbReference>
<dbReference type="PROSITE" id="PS00676">
    <property type="entry name" value="SIGMA54_INTERACT_2"/>
    <property type="match status" value="1"/>
</dbReference>
<dbReference type="GO" id="GO:0006355">
    <property type="term" value="P:regulation of DNA-templated transcription"/>
    <property type="evidence" value="ECO:0007669"/>
    <property type="project" value="InterPro"/>
</dbReference>
<dbReference type="InterPro" id="IPR058031">
    <property type="entry name" value="AAA_lid_NorR"/>
</dbReference>
<reference evidence="7 8" key="1">
    <citation type="submission" date="2019-03" db="EMBL/GenBank/DDBJ databases">
        <title>Genomic Encyclopedia of Type Strains, Phase IV (KMG-IV): sequencing the most valuable type-strain genomes for metagenomic binning, comparative biology and taxonomic classification.</title>
        <authorList>
            <person name="Goeker M."/>
        </authorList>
    </citation>
    <scope>NUCLEOTIDE SEQUENCE [LARGE SCALE GENOMIC DNA]</scope>
    <source>
        <strain evidence="7 8">DSM 25287</strain>
    </source>
</reference>
<keyword evidence="8" id="KW-1185">Reference proteome</keyword>
<dbReference type="InterPro" id="IPR035965">
    <property type="entry name" value="PAS-like_dom_sf"/>
</dbReference>
<dbReference type="Gene3D" id="3.30.450.20">
    <property type="entry name" value="PAS domain"/>
    <property type="match status" value="1"/>
</dbReference>
<dbReference type="SUPFAM" id="SSF52540">
    <property type="entry name" value="P-loop containing nucleoside triphosphate hydrolases"/>
    <property type="match status" value="1"/>
</dbReference>
<dbReference type="Gene3D" id="1.10.8.60">
    <property type="match status" value="1"/>
</dbReference>
<evidence type="ECO:0000313" key="8">
    <source>
        <dbReference type="Proteomes" id="UP000295765"/>
    </source>
</evidence>
<evidence type="ECO:0000256" key="3">
    <source>
        <dbReference type="ARBA" id="ARBA00023015"/>
    </source>
</evidence>
<dbReference type="InterPro" id="IPR002078">
    <property type="entry name" value="Sigma_54_int"/>
</dbReference>
<dbReference type="SUPFAM" id="SSF55785">
    <property type="entry name" value="PYP-like sensor domain (PAS domain)"/>
    <property type="match status" value="1"/>
</dbReference>
<dbReference type="PROSITE" id="PS50045">
    <property type="entry name" value="SIGMA54_INTERACT_4"/>
    <property type="match status" value="1"/>
</dbReference>
<name>A0A4R2LFG4_9GAMM</name>
<dbReference type="Pfam" id="PF08448">
    <property type="entry name" value="PAS_4"/>
    <property type="match status" value="1"/>
</dbReference>
<evidence type="ECO:0000256" key="5">
    <source>
        <dbReference type="ARBA" id="ARBA00023163"/>
    </source>
</evidence>
<dbReference type="RefSeq" id="WP_132538341.1">
    <property type="nucleotide sequence ID" value="NZ_SLWY01000002.1"/>
</dbReference>
<keyword evidence="5" id="KW-0804">Transcription</keyword>
<dbReference type="OrthoDB" id="9804019at2"/>
<dbReference type="SMART" id="SM00382">
    <property type="entry name" value="AAA"/>
    <property type="match status" value="1"/>
</dbReference>
<dbReference type="PRINTS" id="PR01590">
    <property type="entry name" value="HTHFIS"/>
</dbReference>
<dbReference type="Gene3D" id="1.10.10.60">
    <property type="entry name" value="Homeodomain-like"/>
    <property type="match status" value="1"/>
</dbReference>
<dbReference type="CDD" id="cd00009">
    <property type="entry name" value="AAA"/>
    <property type="match status" value="1"/>
</dbReference>
<dbReference type="GO" id="GO:0043565">
    <property type="term" value="F:sequence-specific DNA binding"/>
    <property type="evidence" value="ECO:0007669"/>
    <property type="project" value="InterPro"/>
</dbReference>
<evidence type="ECO:0000256" key="1">
    <source>
        <dbReference type="ARBA" id="ARBA00022741"/>
    </source>
</evidence>
<dbReference type="AlphaFoldDB" id="A0A4R2LFG4"/>
<evidence type="ECO:0000313" key="7">
    <source>
        <dbReference type="EMBL" id="TCO83424.1"/>
    </source>
</evidence>
<dbReference type="InterPro" id="IPR002197">
    <property type="entry name" value="HTH_Fis"/>
</dbReference>
<dbReference type="Pfam" id="PF25601">
    <property type="entry name" value="AAA_lid_14"/>
    <property type="match status" value="1"/>
</dbReference>
<accession>A0A4R2LFG4</accession>
<dbReference type="PROSITE" id="PS00688">
    <property type="entry name" value="SIGMA54_INTERACT_3"/>
    <property type="match status" value="1"/>
</dbReference>
<dbReference type="GO" id="GO:0005524">
    <property type="term" value="F:ATP binding"/>
    <property type="evidence" value="ECO:0007669"/>
    <property type="project" value="UniProtKB-KW"/>
</dbReference>
<dbReference type="PROSITE" id="PS00675">
    <property type="entry name" value="SIGMA54_INTERACT_1"/>
    <property type="match status" value="1"/>
</dbReference>
<keyword evidence="2" id="KW-0067">ATP-binding</keyword>
<dbReference type="SUPFAM" id="SSF46689">
    <property type="entry name" value="Homeodomain-like"/>
    <property type="match status" value="1"/>
</dbReference>
<dbReference type="PANTHER" id="PTHR32071:SF99">
    <property type="entry name" value="TRANSCRIPTIONAL REGULATORY PROTEIN"/>
    <property type="match status" value="1"/>
</dbReference>
<evidence type="ECO:0000259" key="6">
    <source>
        <dbReference type="PROSITE" id="PS50045"/>
    </source>
</evidence>
<dbReference type="InterPro" id="IPR003593">
    <property type="entry name" value="AAA+_ATPase"/>
</dbReference>
<dbReference type="FunFam" id="3.40.50.300:FF:000006">
    <property type="entry name" value="DNA-binding transcriptional regulator NtrC"/>
    <property type="match status" value="1"/>
</dbReference>
<comment type="caution">
    <text evidence="7">The sequence shown here is derived from an EMBL/GenBank/DDBJ whole genome shotgun (WGS) entry which is preliminary data.</text>
</comment>
<dbReference type="InterPro" id="IPR013656">
    <property type="entry name" value="PAS_4"/>
</dbReference>
<dbReference type="Pfam" id="PF00158">
    <property type="entry name" value="Sigma54_activat"/>
    <property type="match status" value="1"/>
</dbReference>
<keyword evidence="3" id="KW-0805">Transcription regulation</keyword>
<protein>
    <submittedName>
        <fullName evidence="7">Fis family sigma54 specific transcriptional regulator</fullName>
    </submittedName>
</protein>
<dbReference type="InterPro" id="IPR000014">
    <property type="entry name" value="PAS"/>
</dbReference>
<dbReference type="InterPro" id="IPR025943">
    <property type="entry name" value="Sigma_54_int_dom_ATP-bd_2"/>
</dbReference>
<dbReference type="CDD" id="cd00130">
    <property type="entry name" value="PAS"/>
    <property type="match status" value="1"/>
</dbReference>
<dbReference type="InterPro" id="IPR025662">
    <property type="entry name" value="Sigma_54_int_dom_ATP-bd_1"/>
</dbReference>
<keyword evidence="4" id="KW-0238">DNA-binding</keyword>
<evidence type="ECO:0000256" key="2">
    <source>
        <dbReference type="ARBA" id="ARBA00022840"/>
    </source>
</evidence>
<sequence length="484" mass="52077">MAQAHRLPSFLDHAESIRRQAAQYLFDYFESSCEGAMAVDGEARIVWMNEQYAQFLGLPDAEWALGRPVEEVIPQSLMREVVETGEPILLDIMQHGEHSPVVTRLPLRDAGGRVIGAVGFVLFDDPRSLQPVMTKFTRLRAELDAARRELSESRRARYRFEDFVGVSAAATEVKRQARRIAQGGATVLLLGETGTGKELVAQAIHAASARAGHPFVGMNVAAVPEGLLEAEFFGVAPGAYTGADRRGRDGKFKLAEGGTLFLDEVGDMPLHLQAKLLRVLQEQEFEPVGSNRVQRVDVRVIAATSRDLPAMVADGRFRADLYFRLNVLPITLPPLRTRREDLPALADALLARIGERNGGPRRSIAASALEVLAAYDWPGNVRELANVLERATMLSDRRRLEAVDFAGILAGAGPAARPPAAPAAAPAPAGAGPLAAAVAAAERDAIRAALAAAGGRKVEAARILGISRATLYEKLAQFDAGDPV</sequence>
<organism evidence="7 8">
    <name type="scientific">Plasticicumulans lactativorans</name>
    <dbReference type="NCBI Taxonomy" id="1133106"/>
    <lineage>
        <taxon>Bacteria</taxon>
        <taxon>Pseudomonadati</taxon>
        <taxon>Pseudomonadota</taxon>
        <taxon>Gammaproteobacteria</taxon>
        <taxon>Candidatus Competibacteraceae</taxon>
        <taxon>Plasticicumulans</taxon>
    </lineage>
</organism>
<proteinExistence type="predicted"/>
<dbReference type="Pfam" id="PF02954">
    <property type="entry name" value="HTH_8"/>
    <property type="match status" value="1"/>
</dbReference>
<dbReference type="InterPro" id="IPR025944">
    <property type="entry name" value="Sigma_54_int_dom_CS"/>
</dbReference>